<gene>
    <name evidence="1" type="ORF">EM808_13670</name>
</gene>
<dbReference type="Proteomes" id="UP000288024">
    <property type="component" value="Unassembled WGS sequence"/>
</dbReference>
<reference evidence="1 2" key="1">
    <citation type="submission" date="2019-01" db="EMBL/GenBank/DDBJ databases">
        <title>Bacillus sp. M5HDSG1-1, whole genome shotgun sequence.</title>
        <authorList>
            <person name="Tuo L."/>
        </authorList>
    </citation>
    <scope>NUCLEOTIDE SEQUENCE [LARGE SCALE GENOMIC DNA]</scope>
    <source>
        <strain evidence="1 2">M5HDSG1-1</strain>
    </source>
</reference>
<name>A0A3S2TUD8_9BACI</name>
<dbReference type="AlphaFoldDB" id="A0A3S2TUD8"/>
<accession>A0A3S2TUD8</accession>
<proteinExistence type="predicted"/>
<keyword evidence="2" id="KW-1185">Reference proteome</keyword>
<evidence type="ECO:0000313" key="1">
    <source>
        <dbReference type="EMBL" id="RVT62782.1"/>
    </source>
</evidence>
<protein>
    <submittedName>
        <fullName evidence="1">Uncharacterized protein</fullName>
    </submittedName>
</protein>
<organism evidence="1 2">
    <name type="scientific">Niallia taxi</name>
    <dbReference type="NCBI Taxonomy" id="2499688"/>
    <lineage>
        <taxon>Bacteria</taxon>
        <taxon>Bacillati</taxon>
        <taxon>Bacillota</taxon>
        <taxon>Bacilli</taxon>
        <taxon>Bacillales</taxon>
        <taxon>Bacillaceae</taxon>
        <taxon>Niallia</taxon>
    </lineage>
</organism>
<sequence>MIKVNVDFKYEGTIYPSDRQEAILFPNGKVFSFVDGEFEVYNAVMTDEPGVMLVDLDDDDCSENLLESPSLLMDMFATV</sequence>
<dbReference type="RefSeq" id="WP_127738734.1">
    <property type="nucleotide sequence ID" value="NZ_RZTZ01000004.1"/>
</dbReference>
<evidence type="ECO:0000313" key="2">
    <source>
        <dbReference type="Proteomes" id="UP000288024"/>
    </source>
</evidence>
<comment type="caution">
    <text evidence="1">The sequence shown here is derived from an EMBL/GenBank/DDBJ whole genome shotgun (WGS) entry which is preliminary data.</text>
</comment>
<dbReference type="EMBL" id="RZTZ01000004">
    <property type="protein sequence ID" value="RVT62782.1"/>
    <property type="molecule type" value="Genomic_DNA"/>
</dbReference>